<dbReference type="PROSITE" id="PS50297">
    <property type="entry name" value="ANK_REP_REGION"/>
    <property type="match status" value="4"/>
</dbReference>
<dbReference type="SMART" id="SM00248">
    <property type="entry name" value="ANK"/>
    <property type="match status" value="4"/>
</dbReference>
<dbReference type="GO" id="GO:0004674">
    <property type="term" value="F:protein serine/threonine kinase activity"/>
    <property type="evidence" value="ECO:0007669"/>
    <property type="project" value="TreeGrafter"/>
</dbReference>
<keyword evidence="2" id="KW-0808">Transferase</keyword>
<evidence type="ECO:0000256" key="5">
    <source>
        <dbReference type="ARBA" id="ARBA00022840"/>
    </source>
</evidence>
<keyword evidence="10" id="KW-1185">Reference proteome</keyword>
<dbReference type="Gene3D" id="1.25.40.20">
    <property type="entry name" value="Ankyrin repeat-containing domain"/>
    <property type="match status" value="1"/>
</dbReference>
<keyword evidence="5" id="KW-0067">ATP-binding</keyword>
<feature type="domain" description="Protein kinase" evidence="8">
    <location>
        <begin position="162"/>
        <end position="431"/>
    </location>
</feature>
<protein>
    <recommendedName>
        <fullName evidence="8">Protein kinase domain-containing protein</fullName>
    </recommendedName>
</protein>
<reference evidence="9" key="1">
    <citation type="submission" date="2020-12" db="EMBL/GenBank/DDBJ databases">
        <authorList>
            <person name="Iha C."/>
        </authorList>
    </citation>
    <scope>NUCLEOTIDE SEQUENCE</scope>
</reference>
<dbReference type="PROSITE" id="PS50011">
    <property type="entry name" value="PROTEIN_KINASE_DOM"/>
    <property type="match status" value="1"/>
</dbReference>
<keyword evidence="4" id="KW-0418">Kinase</keyword>
<evidence type="ECO:0000259" key="8">
    <source>
        <dbReference type="PROSITE" id="PS50011"/>
    </source>
</evidence>
<organism evidence="9 10">
    <name type="scientific">Ostreobium quekettii</name>
    <dbReference type="NCBI Taxonomy" id="121088"/>
    <lineage>
        <taxon>Eukaryota</taxon>
        <taxon>Viridiplantae</taxon>
        <taxon>Chlorophyta</taxon>
        <taxon>core chlorophytes</taxon>
        <taxon>Ulvophyceae</taxon>
        <taxon>TCBD clade</taxon>
        <taxon>Bryopsidales</taxon>
        <taxon>Ostreobineae</taxon>
        <taxon>Ostreobiaceae</taxon>
        <taxon>Ostreobium</taxon>
    </lineage>
</organism>
<feature type="region of interest" description="Disordered" evidence="7">
    <location>
        <begin position="605"/>
        <end position="636"/>
    </location>
</feature>
<dbReference type="InterPro" id="IPR000719">
    <property type="entry name" value="Prot_kinase_dom"/>
</dbReference>
<dbReference type="Proteomes" id="UP000708148">
    <property type="component" value="Unassembled WGS sequence"/>
</dbReference>
<sequence>MEDESAVEALPRGQDALYNVKIMCFLDAQLEKLEGFKAPATPQKASFEREVGKGKRLLRKHAQHFDVRDYYKTSDARDAVQKICGILKDTLKAWRLQEKASLEDSVPNKDVEEDQELLHKLLNFVLKDVPCCIEQKLMERWEKVKACHTESMKVKVIDEGELQIGEQLGEGGQGAVFAAKWGSVDVAVKKPIWRGPMAGQGALPIEEFADFSKEIIFHAGINDHPQIVKLLAATSSGGMVLERADCDLHTLCFADKGLPWRSKVRLLRQGSTALDYLHFKGRVHQDVKLQNFLVFGTDPETCKLKISDFGFTVMETASRSKTVRMGDGTLQYIAPEFYHGEPTTSKSDVHSFGVLCYEVVSGKKAYGGYGTTQYVLMVKKLAEEEPCQIQDKDCPPAALELMRLCCAADPEARPTMEEVNKRLQQLPDDWVFGEHRTGKEKTGKTMSGRAATTEDIGTLTARMDKVANIGGNQEENEAQLRQAARSGQIDVVQSLLKSGVHVDAKDENGATPLYIAARFGHDKIAEVLINARATVDWMTVDGTTPLFIAAQKGEIDVVNLLLQRGANVHSTNKDGATALYIAVQNKHMEVVEALIKANADVNHASNTEVTRKGPTAGDAAGRAAQPPATSPKIGLKDGWASAASAGIVAK</sequence>
<evidence type="ECO:0000313" key="9">
    <source>
        <dbReference type="EMBL" id="CAD7697377.1"/>
    </source>
</evidence>
<comment type="caution">
    <text evidence="9">The sequence shown here is derived from an EMBL/GenBank/DDBJ whole genome shotgun (WGS) entry which is preliminary data.</text>
</comment>
<evidence type="ECO:0000256" key="2">
    <source>
        <dbReference type="ARBA" id="ARBA00022679"/>
    </source>
</evidence>
<dbReference type="SUPFAM" id="SSF48403">
    <property type="entry name" value="Ankyrin repeat"/>
    <property type="match status" value="1"/>
</dbReference>
<dbReference type="PROSITE" id="PS50088">
    <property type="entry name" value="ANK_REPEAT"/>
    <property type="match status" value="4"/>
</dbReference>
<feature type="non-terminal residue" evidence="9">
    <location>
        <position position="1"/>
    </location>
</feature>
<dbReference type="AlphaFoldDB" id="A0A8S1IU42"/>
<dbReference type="Gene3D" id="1.10.510.10">
    <property type="entry name" value="Transferase(Phosphotransferase) domain 1"/>
    <property type="match status" value="1"/>
</dbReference>
<dbReference type="Pfam" id="PF12796">
    <property type="entry name" value="Ank_2"/>
    <property type="match status" value="1"/>
</dbReference>
<keyword evidence="3" id="KW-0547">Nucleotide-binding</keyword>
<evidence type="ECO:0000256" key="3">
    <source>
        <dbReference type="ARBA" id="ARBA00022741"/>
    </source>
</evidence>
<proteinExistence type="inferred from homology"/>
<dbReference type="PRINTS" id="PR01415">
    <property type="entry name" value="ANKYRIN"/>
</dbReference>
<evidence type="ECO:0000256" key="6">
    <source>
        <dbReference type="PROSITE-ProRule" id="PRU00023"/>
    </source>
</evidence>
<dbReference type="OrthoDB" id="4062651at2759"/>
<dbReference type="SUPFAM" id="SSF56112">
    <property type="entry name" value="Protein kinase-like (PK-like)"/>
    <property type="match status" value="1"/>
</dbReference>
<evidence type="ECO:0000256" key="1">
    <source>
        <dbReference type="ARBA" id="ARBA00005843"/>
    </source>
</evidence>
<name>A0A8S1IU42_9CHLO</name>
<dbReference type="PANTHER" id="PTHR44329:SF288">
    <property type="entry name" value="MITOGEN-ACTIVATED PROTEIN KINASE KINASE KINASE 20"/>
    <property type="match status" value="1"/>
</dbReference>
<dbReference type="InterPro" id="IPR051681">
    <property type="entry name" value="Ser/Thr_Kinases-Pseudokinases"/>
</dbReference>
<dbReference type="Pfam" id="PF00023">
    <property type="entry name" value="Ank"/>
    <property type="match status" value="1"/>
</dbReference>
<dbReference type="SMART" id="SM00220">
    <property type="entry name" value="S_TKc"/>
    <property type="match status" value="1"/>
</dbReference>
<dbReference type="GO" id="GO:0005524">
    <property type="term" value="F:ATP binding"/>
    <property type="evidence" value="ECO:0007669"/>
    <property type="project" value="UniProtKB-KW"/>
</dbReference>
<keyword evidence="6" id="KW-0040">ANK repeat</keyword>
<feature type="repeat" description="ANK" evidence="6">
    <location>
        <begin position="541"/>
        <end position="573"/>
    </location>
</feature>
<dbReference type="Pfam" id="PF00069">
    <property type="entry name" value="Pkinase"/>
    <property type="match status" value="1"/>
</dbReference>
<feature type="repeat" description="ANK" evidence="6">
    <location>
        <begin position="574"/>
        <end position="606"/>
    </location>
</feature>
<dbReference type="PANTHER" id="PTHR44329">
    <property type="entry name" value="SERINE/THREONINE-PROTEIN KINASE TNNI3K-RELATED"/>
    <property type="match status" value="1"/>
</dbReference>
<feature type="repeat" description="ANK" evidence="6">
    <location>
        <begin position="508"/>
        <end position="540"/>
    </location>
</feature>
<comment type="similarity">
    <text evidence="1">Belongs to the protein kinase superfamily. TKL Ser/Thr protein kinase family.</text>
</comment>
<gene>
    <name evidence="9" type="ORF">OSTQU699_LOCUS2738</name>
</gene>
<feature type="repeat" description="ANK" evidence="6">
    <location>
        <begin position="475"/>
        <end position="507"/>
    </location>
</feature>
<evidence type="ECO:0000313" key="10">
    <source>
        <dbReference type="Proteomes" id="UP000708148"/>
    </source>
</evidence>
<dbReference type="InterPro" id="IPR002110">
    <property type="entry name" value="Ankyrin_rpt"/>
</dbReference>
<dbReference type="Gene3D" id="3.30.200.20">
    <property type="entry name" value="Phosphorylase Kinase, domain 1"/>
    <property type="match status" value="1"/>
</dbReference>
<evidence type="ECO:0000256" key="7">
    <source>
        <dbReference type="SAM" id="MobiDB-lite"/>
    </source>
</evidence>
<dbReference type="InterPro" id="IPR036770">
    <property type="entry name" value="Ankyrin_rpt-contain_sf"/>
</dbReference>
<dbReference type="EMBL" id="CAJHUC010000650">
    <property type="protein sequence ID" value="CAD7697377.1"/>
    <property type="molecule type" value="Genomic_DNA"/>
</dbReference>
<dbReference type="InterPro" id="IPR011009">
    <property type="entry name" value="Kinase-like_dom_sf"/>
</dbReference>
<evidence type="ECO:0000256" key="4">
    <source>
        <dbReference type="ARBA" id="ARBA00022777"/>
    </source>
</evidence>
<accession>A0A8S1IU42</accession>